<sequence length="58" mass="6392">MFMGTPHEGSWMAKWASLPAAALGLIMPTNEALLDILETSSEHLESVQVEFWSMSLAK</sequence>
<organism evidence="1 2">
    <name type="scientific">Humicola insolens</name>
    <name type="common">Soft-rot fungus</name>
    <dbReference type="NCBI Taxonomy" id="85995"/>
    <lineage>
        <taxon>Eukaryota</taxon>
        <taxon>Fungi</taxon>
        <taxon>Dikarya</taxon>
        <taxon>Ascomycota</taxon>
        <taxon>Pezizomycotina</taxon>
        <taxon>Sordariomycetes</taxon>
        <taxon>Sordariomycetidae</taxon>
        <taxon>Sordariales</taxon>
        <taxon>Chaetomiaceae</taxon>
        <taxon>Mycothermus</taxon>
    </lineage>
</organism>
<keyword evidence="2" id="KW-1185">Reference proteome</keyword>
<evidence type="ECO:0000313" key="1">
    <source>
        <dbReference type="EMBL" id="KAL1844189.1"/>
    </source>
</evidence>
<comment type="caution">
    <text evidence="1">The sequence shown here is derived from an EMBL/GenBank/DDBJ whole genome shotgun (WGS) entry which is preliminary data.</text>
</comment>
<dbReference type="EMBL" id="JAZGSY010000003">
    <property type="protein sequence ID" value="KAL1844189.1"/>
    <property type="molecule type" value="Genomic_DNA"/>
</dbReference>
<reference evidence="1 2" key="1">
    <citation type="journal article" date="2024" name="Commun. Biol.">
        <title>Comparative genomic analysis of thermophilic fungi reveals convergent evolutionary adaptations and gene losses.</title>
        <authorList>
            <person name="Steindorff A.S."/>
            <person name="Aguilar-Pontes M.V."/>
            <person name="Robinson A.J."/>
            <person name="Andreopoulos B."/>
            <person name="LaButti K."/>
            <person name="Kuo A."/>
            <person name="Mondo S."/>
            <person name="Riley R."/>
            <person name="Otillar R."/>
            <person name="Haridas S."/>
            <person name="Lipzen A."/>
            <person name="Grimwood J."/>
            <person name="Schmutz J."/>
            <person name="Clum A."/>
            <person name="Reid I.D."/>
            <person name="Moisan M.C."/>
            <person name="Butler G."/>
            <person name="Nguyen T.T.M."/>
            <person name="Dewar K."/>
            <person name="Conant G."/>
            <person name="Drula E."/>
            <person name="Henrissat B."/>
            <person name="Hansel C."/>
            <person name="Singer S."/>
            <person name="Hutchinson M.I."/>
            <person name="de Vries R.P."/>
            <person name="Natvig D.O."/>
            <person name="Powell A.J."/>
            <person name="Tsang A."/>
            <person name="Grigoriev I.V."/>
        </authorList>
    </citation>
    <scope>NUCLEOTIDE SEQUENCE [LARGE SCALE GENOMIC DNA]</scope>
    <source>
        <strain evidence="1 2">CBS 620.91</strain>
    </source>
</reference>
<protein>
    <submittedName>
        <fullName evidence="1">Uncharacterized protein</fullName>
    </submittedName>
</protein>
<evidence type="ECO:0000313" key="2">
    <source>
        <dbReference type="Proteomes" id="UP001583172"/>
    </source>
</evidence>
<gene>
    <name evidence="1" type="ORF">VTJ49DRAFT_3845</name>
</gene>
<accession>A0ABR3VRB1</accession>
<name>A0ABR3VRB1_HUMIN</name>
<dbReference type="Proteomes" id="UP001583172">
    <property type="component" value="Unassembled WGS sequence"/>
</dbReference>
<proteinExistence type="predicted"/>